<dbReference type="PANTHER" id="PTHR22789:SF0">
    <property type="entry name" value="3-OXO-TETRONATE 4-PHOSPHATE DECARBOXYLASE-RELATED"/>
    <property type="match status" value="1"/>
</dbReference>
<dbReference type="InterPro" id="IPR050197">
    <property type="entry name" value="Aldolase_class_II_sugar_metab"/>
</dbReference>
<reference evidence="5" key="2">
    <citation type="journal article" date="2021" name="Appl. Environ. Microbiol.">
        <title>Adaptability of a Caproate-Producing Bacterium Contributes to Its Dominance in an Anaerobic Fermentation System.</title>
        <authorList>
            <person name="Wang H."/>
            <person name="Gu Y."/>
            <person name="Zhou W."/>
            <person name="Zhao D."/>
            <person name="Qiao Z."/>
            <person name="Zheng J."/>
            <person name="Gao J."/>
            <person name="Chen X."/>
            <person name="Ren C."/>
            <person name="Xu Y."/>
        </authorList>
    </citation>
    <scope>NUCLEOTIDE SEQUENCE</scope>
    <source>
        <strain evidence="5">JNU-WLY1368</strain>
    </source>
</reference>
<keyword evidence="7" id="KW-1185">Reference proteome</keyword>
<keyword evidence="2" id="KW-0456">Lyase</keyword>
<dbReference type="EMBL" id="CP046051">
    <property type="protein sequence ID" value="QKN23827.1"/>
    <property type="molecule type" value="Genomic_DNA"/>
</dbReference>
<dbReference type="KEGG" id="clf:GJQ69_04650"/>
<dbReference type="InterPro" id="IPR036409">
    <property type="entry name" value="Aldolase_II/adducin_N_sf"/>
</dbReference>
<dbReference type="InterPro" id="IPR001303">
    <property type="entry name" value="Aldolase_II/adducin_N"/>
</dbReference>
<dbReference type="Proteomes" id="UP000509623">
    <property type="component" value="Chromosome"/>
</dbReference>
<evidence type="ECO:0000313" key="6">
    <source>
        <dbReference type="Proteomes" id="UP000501316"/>
    </source>
</evidence>
<keyword evidence="1" id="KW-0479">Metal-binding</keyword>
<dbReference type="GO" id="GO:0005829">
    <property type="term" value="C:cytosol"/>
    <property type="evidence" value="ECO:0007669"/>
    <property type="project" value="TreeGrafter"/>
</dbReference>
<dbReference type="RefSeq" id="WP_086035843.1">
    <property type="nucleotide sequence ID" value="NZ_CP046051.1"/>
</dbReference>
<dbReference type="GO" id="GO:0046872">
    <property type="term" value="F:metal ion binding"/>
    <property type="evidence" value="ECO:0007669"/>
    <property type="project" value="UniProtKB-KW"/>
</dbReference>
<gene>
    <name evidence="4" type="ORF">GJQ69_04650</name>
    <name evidence="5" type="ORF">GKP14_08900</name>
</gene>
<dbReference type="Pfam" id="PF00596">
    <property type="entry name" value="Aldolase_II"/>
    <property type="match status" value="1"/>
</dbReference>
<dbReference type="Gene3D" id="3.40.225.10">
    <property type="entry name" value="Class II aldolase/adducin N-terminal domain"/>
    <property type="match status" value="1"/>
</dbReference>
<evidence type="ECO:0000256" key="1">
    <source>
        <dbReference type="ARBA" id="ARBA00022723"/>
    </source>
</evidence>
<dbReference type="GO" id="GO:0016832">
    <property type="term" value="F:aldehyde-lyase activity"/>
    <property type="evidence" value="ECO:0007669"/>
    <property type="project" value="TreeGrafter"/>
</dbReference>
<protein>
    <submittedName>
        <fullName evidence="4">Class II aldolase/adducin family protein</fullName>
    </submittedName>
</protein>
<evidence type="ECO:0000259" key="3">
    <source>
        <dbReference type="SMART" id="SM01007"/>
    </source>
</evidence>
<feature type="domain" description="Class II aldolase/adducin N-terminal" evidence="3">
    <location>
        <begin position="14"/>
        <end position="192"/>
    </location>
</feature>
<sequence>MSRCEEEIKSGYKEALLQAGRKMLHSGLTVETWGNLSVRDPETGLIYLTPSAMPYDTLTEGDIVVVRVDGTIVQGTRKPTVEEGMHRDIYGARPDVQAIIHTHPMHSMVFAVLHQPIPPILDEAAQTLGGTVSVAPYALPGTQQLAENVQKALGKEGTACLLANHGAVCVGANLDQAFKVCTVLEMTAQVYQQALTIGRPCSISAEDVSYMRDFMLYHYGQNK</sequence>
<proteinExistence type="predicted"/>
<reference evidence="5" key="3">
    <citation type="journal article" date="2022" name="Int. J. Syst. Evol. Microbiol.">
        <title>Caproicibacterium lactatifermentans sp. nov., isolated from pit clay used for the production of Chinese strong aroma-type liquor.</title>
        <authorList>
            <person name="Wang H."/>
            <person name="Gu Y."/>
            <person name="Zhao D."/>
            <person name="Qiao Z."/>
            <person name="Zheng J."/>
            <person name="Gao J."/>
            <person name="Ren C."/>
            <person name="Xu Y."/>
        </authorList>
    </citation>
    <scope>NUCLEOTIDE SEQUENCE</scope>
    <source>
        <strain evidence="5">JNU-WLY1368</strain>
    </source>
</reference>
<dbReference type="SMART" id="SM01007">
    <property type="entry name" value="Aldolase_II"/>
    <property type="match status" value="1"/>
</dbReference>
<dbReference type="SUPFAM" id="SSF53639">
    <property type="entry name" value="AraD/HMP-PK domain-like"/>
    <property type="match status" value="1"/>
</dbReference>
<dbReference type="PANTHER" id="PTHR22789">
    <property type="entry name" value="FUCULOSE PHOSPHATE ALDOLASE"/>
    <property type="match status" value="1"/>
</dbReference>
<evidence type="ECO:0000313" key="5">
    <source>
        <dbReference type="EMBL" id="QKO31101.1"/>
    </source>
</evidence>
<reference evidence="6 7" key="1">
    <citation type="submission" date="2019-11" db="EMBL/GenBank/DDBJ databases">
        <authorList>
            <person name="Ren C."/>
            <person name="Wang H."/>
            <person name="Xu Y."/>
        </authorList>
    </citation>
    <scope>NUCLEOTIDE SEQUENCE [LARGE SCALE GENOMIC DNA]</scope>
    <source>
        <strain evidence="7">JNU-WLY1368</strain>
        <strain evidence="4 6">LBM 19010</strain>
    </source>
</reference>
<name>A0A859DP56_9FIRM</name>
<evidence type="ECO:0000313" key="7">
    <source>
        <dbReference type="Proteomes" id="UP000509623"/>
    </source>
</evidence>
<accession>A0A859DP56</accession>
<dbReference type="Proteomes" id="UP000501316">
    <property type="component" value="Chromosome"/>
</dbReference>
<dbReference type="GO" id="GO:0019323">
    <property type="term" value="P:pentose catabolic process"/>
    <property type="evidence" value="ECO:0007669"/>
    <property type="project" value="TreeGrafter"/>
</dbReference>
<evidence type="ECO:0000256" key="2">
    <source>
        <dbReference type="ARBA" id="ARBA00023239"/>
    </source>
</evidence>
<evidence type="ECO:0000313" key="4">
    <source>
        <dbReference type="EMBL" id="QKN23827.1"/>
    </source>
</evidence>
<dbReference type="AlphaFoldDB" id="A0A859DP56"/>
<dbReference type="EMBL" id="CP046161">
    <property type="protein sequence ID" value="QKO31101.1"/>
    <property type="molecule type" value="Genomic_DNA"/>
</dbReference>
<organism evidence="4 6">
    <name type="scientific">Caproicibacterium lactatifermentans</name>
    <dbReference type="NCBI Taxonomy" id="2666138"/>
    <lineage>
        <taxon>Bacteria</taxon>
        <taxon>Bacillati</taxon>
        <taxon>Bacillota</taxon>
        <taxon>Clostridia</taxon>
        <taxon>Eubacteriales</taxon>
        <taxon>Oscillospiraceae</taxon>
        <taxon>Caproicibacterium</taxon>
    </lineage>
</organism>